<reference evidence="1 2" key="1">
    <citation type="submission" date="2019-03" db="EMBL/GenBank/DDBJ databases">
        <title>Novel species of Flavobacterium.</title>
        <authorList>
            <person name="Liu Q."/>
            <person name="Xin Y.-H."/>
        </authorList>
    </citation>
    <scope>NUCLEOTIDE SEQUENCE [LARGE SCALE GENOMIC DNA]</scope>
    <source>
        <strain evidence="1 2">LB3P52</strain>
    </source>
</reference>
<dbReference type="AlphaFoldDB" id="A0A4R5FBW4"/>
<name>A0A4R5FBW4_9FLAO</name>
<evidence type="ECO:0000313" key="2">
    <source>
        <dbReference type="Proteomes" id="UP000294814"/>
    </source>
</evidence>
<comment type="caution">
    <text evidence="1">The sequence shown here is derived from an EMBL/GenBank/DDBJ whole genome shotgun (WGS) entry which is preliminary data.</text>
</comment>
<dbReference type="EMBL" id="SMLG01000001">
    <property type="protein sequence ID" value="TDE46623.1"/>
    <property type="molecule type" value="Genomic_DNA"/>
</dbReference>
<proteinExistence type="predicted"/>
<evidence type="ECO:0008006" key="3">
    <source>
        <dbReference type="Google" id="ProtNLM"/>
    </source>
</evidence>
<dbReference type="Proteomes" id="UP000294814">
    <property type="component" value="Unassembled WGS sequence"/>
</dbReference>
<dbReference type="RefSeq" id="WP_131914573.1">
    <property type="nucleotide sequence ID" value="NZ_SMLG01000001.1"/>
</dbReference>
<keyword evidence="2" id="KW-1185">Reference proteome</keyword>
<accession>A0A4R5FBW4</accession>
<sequence length="179" mass="21219">MKENQRNFNISVSYHRQRNEKWSMEYYFLYSQNDYFPSFYDNEKELDRFIFTGNPETIFEDTTWDKVQNHEIGAKIHYSIYKNQKINLSCNMGLGIIAYDGKLFRLSSIQVDENNVIYSYNWFQVKGVDGYSYTAGIFPGLHVDYKANKNFLIALDGGYHKTIDNGYFWNFSLGIGRKF</sequence>
<organism evidence="1 2">
    <name type="scientific">Flavobacterium rhamnosiphilum</name>
    <dbReference type="NCBI Taxonomy" id="2541724"/>
    <lineage>
        <taxon>Bacteria</taxon>
        <taxon>Pseudomonadati</taxon>
        <taxon>Bacteroidota</taxon>
        <taxon>Flavobacteriia</taxon>
        <taxon>Flavobacteriales</taxon>
        <taxon>Flavobacteriaceae</taxon>
        <taxon>Flavobacterium</taxon>
    </lineage>
</organism>
<evidence type="ECO:0000313" key="1">
    <source>
        <dbReference type="EMBL" id="TDE46623.1"/>
    </source>
</evidence>
<gene>
    <name evidence="1" type="ORF">E0I26_00645</name>
</gene>
<protein>
    <recommendedName>
        <fullName evidence="3">Outer membrane protein beta-barrel domain-containing protein</fullName>
    </recommendedName>
</protein>